<dbReference type="InterPro" id="IPR028204">
    <property type="entry name" value="Tricorn_C1"/>
</dbReference>
<dbReference type="Gene3D" id="2.120.10.60">
    <property type="entry name" value="Tricorn protease N-terminal domain"/>
    <property type="match status" value="1"/>
</dbReference>
<feature type="compositionally biased region" description="Low complexity" evidence="7">
    <location>
        <begin position="371"/>
        <end position="381"/>
    </location>
</feature>
<dbReference type="Proteomes" id="UP000639051">
    <property type="component" value="Unassembled WGS sequence"/>
</dbReference>
<keyword evidence="6" id="KW-0720">Serine protease</keyword>
<dbReference type="SUPFAM" id="SSF50156">
    <property type="entry name" value="PDZ domain-like"/>
    <property type="match status" value="1"/>
</dbReference>
<keyword evidence="4" id="KW-0645">Protease</keyword>
<dbReference type="InterPro" id="IPR005151">
    <property type="entry name" value="Tail-specific_protease"/>
</dbReference>
<evidence type="ECO:0000256" key="1">
    <source>
        <dbReference type="ARBA" id="ARBA00004496"/>
    </source>
</evidence>
<reference evidence="9 10" key="1">
    <citation type="submission" date="2021-01" db="EMBL/GenBank/DDBJ databases">
        <title>Genome public.</title>
        <authorList>
            <person name="Liu C."/>
            <person name="Sun Q."/>
        </authorList>
    </citation>
    <scope>NUCLEOTIDE SEQUENCE [LARGE SCALE GENOMIC DNA]</scope>
    <source>
        <strain evidence="9 10">JC656</strain>
    </source>
</reference>
<dbReference type="Gene3D" id="2.30.42.10">
    <property type="match status" value="1"/>
</dbReference>
<organism evidence="9 10">
    <name type="scientific">Sinomonas cellulolyticus</name>
    <dbReference type="NCBI Taxonomy" id="2801916"/>
    <lineage>
        <taxon>Bacteria</taxon>
        <taxon>Bacillati</taxon>
        <taxon>Actinomycetota</taxon>
        <taxon>Actinomycetes</taxon>
        <taxon>Micrococcales</taxon>
        <taxon>Micrococcaceae</taxon>
        <taxon>Sinomonas</taxon>
    </lineage>
</organism>
<evidence type="ECO:0000256" key="5">
    <source>
        <dbReference type="ARBA" id="ARBA00022801"/>
    </source>
</evidence>
<feature type="region of interest" description="Disordered" evidence="7">
    <location>
        <begin position="1192"/>
        <end position="1225"/>
    </location>
</feature>
<evidence type="ECO:0000256" key="3">
    <source>
        <dbReference type="ARBA" id="ARBA00022490"/>
    </source>
</evidence>
<dbReference type="Pfam" id="PF26550">
    <property type="entry name" value="Tricorn_2nd"/>
    <property type="match status" value="1"/>
</dbReference>
<dbReference type="Pfam" id="PF26549">
    <property type="entry name" value="Tricorn_N"/>
    <property type="match status" value="1"/>
</dbReference>
<dbReference type="Gene3D" id="2.130.10.10">
    <property type="entry name" value="YVTN repeat-like/Quinoprotein amine dehydrogenase"/>
    <property type="match status" value="1"/>
</dbReference>
<keyword evidence="5" id="KW-0378">Hydrolase</keyword>
<dbReference type="Pfam" id="PF14685">
    <property type="entry name" value="PDZ_Tricorn"/>
    <property type="match status" value="1"/>
</dbReference>
<evidence type="ECO:0000313" key="9">
    <source>
        <dbReference type="EMBL" id="MBL0705473.1"/>
    </source>
</evidence>
<evidence type="ECO:0000259" key="8">
    <source>
        <dbReference type="SMART" id="SM00245"/>
    </source>
</evidence>
<dbReference type="Gene3D" id="3.30.750.44">
    <property type="match status" value="1"/>
</dbReference>
<evidence type="ECO:0000256" key="6">
    <source>
        <dbReference type="ARBA" id="ARBA00022825"/>
    </source>
</evidence>
<feature type="domain" description="Tail specific protease" evidence="8">
    <location>
        <begin position="967"/>
        <end position="1160"/>
    </location>
</feature>
<dbReference type="Gene3D" id="3.90.226.10">
    <property type="entry name" value="2-enoyl-CoA Hydratase, Chain A, domain 1"/>
    <property type="match status" value="1"/>
</dbReference>
<dbReference type="PANTHER" id="PTHR43253">
    <property type="entry name" value="TRICORN PROTEASE HOMOLOG 2-RELATED"/>
    <property type="match status" value="1"/>
</dbReference>
<comment type="similarity">
    <text evidence="2">Belongs to the peptidase S41B family.</text>
</comment>
<dbReference type="InterPro" id="IPR029414">
    <property type="entry name" value="Tricorn_PDZ"/>
</dbReference>
<evidence type="ECO:0000256" key="2">
    <source>
        <dbReference type="ARBA" id="ARBA00008524"/>
    </source>
</evidence>
<feature type="region of interest" description="Disordered" evidence="7">
    <location>
        <begin position="647"/>
        <end position="673"/>
    </location>
</feature>
<dbReference type="SUPFAM" id="SSF69304">
    <property type="entry name" value="Tricorn protease N-terminal domain"/>
    <property type="match status" value="1"/>
</dbReference>
<evidence type="ECO:0000313" key="10">
    <source>
        <dbReference type="Proteomes" id="UP000639051"/>
    </source>
</evidence>
<keyword evidence="10" id="KW-1185">Reference proteome</keyword>
<dbReference type="Pfam" id="PF03572">
    <property type="entry name" value="Peptidase_S41"/>
    <property type="match status" value="1"/>
</dbReference>
<name>A0ABS1K1V9_9MICC</name>
<evidence type="ECO:0000256" key="7">
    <source>
        <dbReference type="SAM" id="MobiDB-lite"/>
    </source>
</evidence>
<dbReference type="RefSeq" id="WP_189692200.1">
    <property type="nucleotide sequence ID" value="NZ_BNCM01000001.1"/>
</dbReference>
<dbReference type="InterPro" id="IPR015943">
    <property type="entry name" value="WD40/YVTN_repeat-like_dom_sf"/>
</dbReference>
<dbReference type="SUPFAM" id="SSF52096">
    <property type="entry name" value="ClpP/crotonase"/>
    <property type="match status" value="1"/>
</dbReference>
<protein>
    <submittedName>
        <fullName evidence="9">PDZ domain-containing protein</fullName>
    </submittedName>
</protein>
<dbReference type="SUPFAM" id="SSF69322">
    <property type="entry name" value="Tricorn protease domain 2"/>
    <property type="match status" value="1"/>
</dbReference>
<sequence>MTGSSYFRYPHIHGDLVAFVAEDDVWLAPVGGGRAWRLSSLGLPARNPRFAPDGGKVVWTVVQGSAPEVVSADVDGGGFRQLTWFGHSTTRVKGFAPDGRVIVMSAHNQPDSRHTHAYTIPLDGGWLEELPYGPVDSVAYGPSVGDDRPVVLGSVLSKEPAHWKRYRGGAAGKLWIDPDGGGEFRRLAPTLEGNLSDPMWIEGRIAFLSDHEGVGNLYSVDRTGADLRRHTDFDHFYVRHASTDGRRIVFDSAGQLWLLDSLDAEPRRLEVALASASTSRRTVPLAVGRHLGDVMPTADGRASVVESHGTVHWLTHRDGPSRVVEATPGVRARLARPLGDDAVAFIADHDGEEGLFIRRLRSGAAPAGAASAGAASQASRGTPDSTALPFPGAVESRGTAAPPADGLPRPVSALGRGGLDAGAVRSDDAAPAPAGAAGSQTEVQGGPAVSSAAAHAARAAFRSYAVPARTIAPAAPEEADALPSLRRIALPTGHRAAELVPSPDARYIAVGTAFGDVHLVDVEQGTATTISTVSEGSIEQLAWSPDSRWLAWSEPVTAFGSRSKVRLANRETGRVADVTDGRFWDASPAFSPDGKYLAFLSGRSFDPVYDGHSFDLAFPSPIKPYIVPLSATTASPFGPRVAEFGSAADAAGTRPETDADPQASGGDGGAGTVPEVAVDLEGIQHRITAVPVRQGNYSQLTAPPGALLWMSQDLAGATGEGKAKPGDKDVAPTLHRLDLGTGVETTIVGALERYRLSADGSRVVYVRERGVHSVPSDRQAEDGHAEHVEVDLARIRVRLDPAAVWAQAFDEAWRLQRDFYWTQDMAGADWDAVRDRYRPLVDRLGSHDDLVDLLWEMHGELGTSHAYVTPAPVTEPGAGGQGRLGGEFDFDGGWVVRRVLASESSDPLAASPLASPGADVRPGDRLLEVDGVPLTPDFGPAIALAGSAGKVVELTMVNGAGHGEAAGQSRRIAVVPIRDEERLRYQDWVQANRRLVREASEGRFGYLHVPDMAARGWAQLHRDLDTETALDALIVDVRRNRGGHTSQLVAELIGRRVTGWSMPRGEQPRTYPRQAPRGPVVILADEFAGSDGDIITQVGKLRGIGPVVGTRTWGGVIGIDNRFKLADGTGVSQPRYATWFEGGIGWGVENFGVEPDIEVAYPPQAYAAGIDPQLEHGIGVLKEMLVEIPTQRPPAREGYRSVRPAPLPPRPQDLAAAEAVPAYEG</sequence>
<dbReference type="Pfam" id="PF14684">
    <property type="entry name" value="Tricorn_C1"/>
    <property type="match status" value="1"/>
</dbReference>
<accession>A0ABS1K1V9</accession>
<dbReference type="InterPro" id="IPR012393">
    <property type="entry name" value="Tricorn_protease"/>
</dbReference>
<comment type="subcellular location">
    <subcellularLocation>
        <location evidence="1">Cytoplasm</location>
    </subcellularLocation>
</comment>
<comment type="caution">
    <text evidence="9">The sequence shown here is derived from an EMBL/GenBank/DDBJ whole genome shotgun (WGS) entry which is preliminary data.</text>
</comment>
<feature type="compositionally biased region" description="Low complexity" evidence="7">
    <location>
        <begin position="429"/>
        <end position="439"/>
    </location>
</feature>
<dbReference type="EMBL" id="JAERRC010000020">
    <property type="protein sequence ID" value="MBL0705473.1"/>
    <property type="molecule type" value="Genomic_DNA"/>
</dbReference>
<dbReference type="CDD" id="cd07562">
    <property type="entry name" value="Peptidase_S41_TRI"/>
    <property type="match status" value="1"/>
</dbReference>
<dbReference type="SMART" id="SM00245">
    <property type="entry name" value="TSPc"/>
    <property type="match status" value="1"/>
</dbReference>
<keyword evidence="3" id="KW-0963">Cytoplasm</keyword>
<feature type="region of interest" description="Disordered" evidence="7">
    <location>
        <begin position="371"/>
        <end position="449"/>
    </location>
</feature>
<evidence type="ECO:0000256" key="4">
    <source>
        <dbReference type="ARBA" id="ARBA00022670"/>
    </source>
</evidence>
<dbReference type="InterPro" id="IPR036034">
    <property type="entry name" value="PDZ_sf"/>
</dbReference>
<proteinExistence type="inferred from homology"/>
<gene>
    <name evidence="9" type="ORF">JJE72_08145</name>
</gene>
<dbReference type="InterPro" id="IPR029045">
    <property type="entry name" value="ClpP/crotonase-like_dom_sf"/>
</dbReference>
<dbReference type="PANTHER" id="PTHR43253:SF1">
    <property type="entry name" value="TRICORN PROTEASE HOMOLOG 2-RELATED"/>
    <property type="match status" value="1"/>
</dbReference>